<dbReference type="CDD" id="cd00190">
    <property type="entry name" value="Tryp_SPc"/>
    <property type="match status" value="1"/>
</dbReference>
<dbReference type="GO" id="GO:0006508">
    <property type="term" value="P:proteolysis"/>
    <property type="evidence" value="ECO:0007669"/>
    <property type="project" value="UniProtKB-KW"/>
</dbReference>
<evidence type="ECO:0000256" key="13">
    <source>
        <dbReference type="RuleBase" id="RU366078"/>
    </source>
</evidence>
<dbReference type="Pfam" id="PF00089">
    <property type="entry name" value="Trypsin"/>
    <property type="match status" value="1"/>
</dbReference>
<dbReference type="InterPro" id="IPR001254">
    <property type="entry name" value="Trypsin_dom"/>
</dbReference>
<dbReference type="EC" id="3.4.21.-" evidence="12"/>
<dbReference type="InterPro" id="IPR001314">
    <property type="entry name" value="Peptidase_S1A"/>
</dbReference>
<evidence type="ECO:0000256" key="10">
    <source>
        <dbReference type="ARBA" id="ARBA00023180"/>
    </source>
</evidence>
<keyword evidence="3" id="KW-0399">Innate immunity</keyword>
<keyword evidence="2 13" id="KW-0964">Secreted</keyword>
<dbReference type="InterPro" id="IPR009003">
    <property type="entry name" value="Peptidase_S1_PA"/>
</dbReference>
<comment type="domain">
    <text evidence="13">The clip domain consists of 35-55 residues which are 'knitted' together usually by 3 conserved disulfide bonds forming a clip-like compact structure.</text>
</comment>
<dbReference type="PANTHER" id="PTHR24256">
    <property type="entry name" value="TRYPTASE-RELATED"/>
    <property type="match status" value="1"/>
</dbReference>
<dbReference type="Gene3D" id="3.30.1640.30">
    <property type="match status" value="2"/>
</dbReference>
<dbReference type="PROSITE" id="PS00135">
    <property type="entry name" value="TRYPSIN_SER"/>
    <property type="match status" value="1"/>
</dbReference>
<evidence type="ECO:0000256" key="12">
    <source>
        <dbReference type="RuleBase" id="RU363034"/>
    </source>
</evidence>
<evidence type="ECO:0000313" key="15">
    <source>
        <dbReference type="Proteomes" id="UP000008820"/>
    </source>
</evidence>
<evidence type="ECO:0000256" key="3">
    <source>
        <dbReference type="ARBA" id="ARBA00022588"/>
    </source>
</evidence>
<evidence type="ECO:0000256" key="9">
    <source>
        <dbReference type="ARBA" id="ARBA00023157"/>
    </source>
</evidence>
<evidence type="ECO:0000313" key="14">
    <source>
        <dbReference type="EnsemblMetazoa" id="AAEL007993-PA"/>
    </source>
</evidence>
<dbReference type="InterPro" id="IPR018114">
    <property type="entry name" value="TRYPSIN_HIS"/>
</dbReference>
<accession>A0A1S4FI40</accession>
<dbReference type="EnsemblMetazoa" id="AAEL007993-RA">
    <property type="protein sequence ID" value="AAEL007993-PA"/>
    <property type="gene ID" value="AAEL007993"/>
</dbReference>
<dbReference type="InterPro" id="IPR038565">
    <property type="entry name" value="CLIP_sf"/>
</dbReference>
<evidence type="ECO:0000256" key="5">
    <source>
        <dbReference type="ARBA" id="ARBA00022729"/>
    </source>
</evidence>
<comment type="similarity">
    <text evidence="11 13">Belongs to the peptidase S1 family. CLIP subfamily.</text>
</comment>
<feature type="chain" id="PRO_5036529619" description="CLIP domain-containing serine protease" evidence="13">
    <location>
        <begin position="29"/>
        <end position="511"/>
    </location>
</feature>
<evidence type="ECO:0000256" key="1">
    <source>
        <dbReference type="ARBA" id="ARBA00004613"/>
    </source>
</evidence>
<keyword evidence="8" id="KW-0391">Immunity</keyword>
<dbReference type="GO" id="GO:0045087">
    <property type="term" value="P:innate immune response"/>
    <property type="evidence" value="ECO:0007669"/>
    <property type="project" value="UniProtKB-KW"/>
</dbReference>
<dbReference type="OrthoDB" id="7754674at2759"/>
<evidence type="ECO:0000256" key="11">
    <source>
        <dbReference type="ARBA" id="ARBA00024195"/>
    </source>
</evidence>
<keyword evidence="4 12" id="KW-0645">Protease</keyword>
<dbReference type="Proteomes" id="UP000008820">
    <property type="component" value="Chromosome 1"/>
</dbReference>
<proteinExistence type="inferred from homology"/>
<dbReference type="FunFam" id="2.40.10.10:FF:000028">
    <property type="entry name" value="Serine protease easter"/>
    <property type="match status" value="1"/>
</dbReference>
<keyword evidence="10" id="KW-0325">Glycoprotein</keyword>
<dbReference type="InterPro" id="IPR022700">
    <property type="entry name" value="CLIP"/>
</dbReference>
<sequence>MMMDDKMGSVEFKVAVLVLSVLVLQTSANKCNQLSELCVPVRFCPHIQDAIESGAVYRNDTLYEHVWSRTCHGPGQEPRVCCSLENTSMGKRCLTATQQPLEGRCVAPEQCTPIKRYLQQRSRRNAAYDRELMENVCYHSDDEGKDFYCCPDVYVSEPQKQETPKKSEERTLRVKNAFPPCHDPNGAPGLCVPVRHCDHIHAAFLDSRITRDSKLADFVHASRCKSDASHGNSICCAKPSSKTDVFIRNRKAAKLGLSRCGKIPFTNRILQGSEAGLGQNPWMANLLYRKRNAIVSLCSGSLVHTRYVLTAAHCIQGSTKPIAVRLGEYDTDSNPDCDESGCAAPTRDYGIDKFIPNENFNGRDADFDIALVRLLQDAILSDGEIYPICLPLTENLLLLKPTKLTVTGWGMTEHQKPSNVLLEADLNIVRRTSFCESEATCCVRGKHAEGHCRGDSGGPMQAAVPVEKGYRYVLFAVISGGSGVCSVEMKQPGVGVMVGYHMNWILDQMDV</sequence>
<dbReference type="SMART" id="SM00020">
    <property type="entry name" value="Tryp_SPc"/>
    <property type="match status" value="1"/>
</dbReference>
<dbReference type="PROSITE" id="PS50240">
    <property type="entry name" value="TRYPSIN_DOM"/>
    <property type="match status" value="1"/>
</dbReference>
<comment type="subcellular location">
    <subcellularLocation>
        <location evidence="1 13">Secreted</location>
    </subcellularLocation>
</comment>
<dbReference type="GO" id="GO:0005576">
    <property type="term" value="C:extracellular region"/>
    <property type="evidence" value="ECO:0007669"/>
    <property type="project" value="UniProtKB-SubCell"/>
</dbReference>
<dbReference type="PRINTS" id="PR00722">
    <property type="entry name" value="CHYMOTRYPSIN"/>
</dbReference>
<protein>
    <recommendedName>
        <fullName evidence="13">CLIP domain-containing serine protease</fullName>
        <ecNumber evidence="12">3.4.21.-</ecNumber>
    </recommendedName>
</protein>
<dbReference type="Gene3D" id="2.40.10.10">
    <property type="entry name" value="Trypsin-like serine proteases"/>
    <property type="match status" value="2"/>
</dbReference>
<organism evidence="14 15">
    <name type="scientific">Aedes aegypti</name>
    <name type="common">Yellowfever mosquito</name>
    <name type="synonym">Culex aegypti</name>
    <dbReference type="NCBI Taxonomy" id="7159"/>
    <lineage>
        <taxon>Eukaryota</taxon>
        <taxon>Metazoa</taxon>
        <taxon>Ecdysozoa</taxon>
        <taxon>Arthropoda</taxon>
        <taxon>Hexapoda</taxon>
        <taxon>Insecta</taxon>
        <taxon>Pterygota</taxon>
        <taxon>Neoptera</taxon>
        <taxon>Endopterygota</taxon>
        <taxon>Diptera</taxon>
        <taxon>Nematocera</taxon>
        <taxon>Culicoidea</taxon>
        <taxon>Culicidae</taxon>
        <taxon>Culicinae</taxon>
        <taxon>Aedini</taxon>
        <taxon>Aedes</taxon>
        <taxon>Stegomyia</taxon>
    </lineage>
</organism>
<evidence type="ECO:0000256" key="4">
    <source>
        <dbReference type="ARBA" id="ARBA00022670"/>
    </source>
</evidence>
<reference evidence="14" key="2">
    <citation type="submission" date="2020-05" db="UniProtKB">
        <authorList>
            <consortium name="EnsemblMetazoa"/>
        </authorList>
    </citation>
    <scope>IDENTIFICATION</scope>
    <source>
        <strain evidence="14">LVP_AGWG</strain>
    </source>
</reference>
<name>A0A1S4FI40_AEDAE</name>
<evidence type="ECO:0000256" key="2">
    <source>
        <dbReference type="ARBA" id="ARBA00022525"/>
    </source>
</evidence>
<dbReference type="InterPro" id="IPR043504">
    <property type="entry name" value="Peptidase_S1_PA_chymotrypsin"/>
</dbReference>
<dbReference type="InParanoid" id="A0A1S4FI40"/>
<dbReference type="InterPro" id="IPR051487">
    <property type="entry name" value="Ser/Thr_Proteases_Immune/Dev"/>
</dbReference>
<dbReference type="VEuPathDB" id="VectorBase:AAEL007993"/>
<dbReference type="InterPro" id="IPR033116">
    <property type="entry name" value="TRYPSIN_SER"/>
</dbReference>
<keyword evidence="15" id="KW-1185">Reference proteome</keyword>
<dbReference type="GO" id="GO:0004252">
    <property type="term" value="F:serine-type endopeptidase activity"/>
    <property type="evidence" value="ECO:0007669"/>
    <property type="project" value="UniProtKB-UniRule"/>
</dbReference>
<dbReference type="SMART" id="SM00680">
    <property type="entry name" value="CLIP"/>
    <property type="match status" value="2"/>
</dbReference>
<keyword evidence="5 13" id="KW-0732">Signal</keyword>
<feature type="signal peptide" evidence="13">
    <location>
        <begin position="1"/>
        <end position="28"/>
    </location>
</feature>
<keyword evidence="6 12" id="KW-0378">Hydrolase</keyword>
<dbReference type="Pfam" id="PF12032">
    <property type="entry name" value="CLIP"/>
    <property type="match status" value="2"/>
</dbReference>
<dbReference type="SUPFAM" id="SSF50494">
    <property type="entry name" value="Trypsin-like serine proteases"/>
    <property type="match status" value="1"/>
</dbReference>
<evidence type="ECO:0000256" key="8">
    <source>
        <dbReference type="ARBA" id="ARBA00022859"/>
    </source>
</evidence>
<gene>
    <name evidence="14" type="primary">5569890</name>
</gene>
<keyword evidence="9" id="KW-1015">Disulfide bond</keyword>
<dbReference type="PROSITE" id="PS00134">
    <property type="entry name" value="TRYPSIN_HIS"/>
    <property type="match status" value="1"/>
</dbReference>
<evidence type="ECO:0000256" key="7">
    <source>
        <dbReference type="ARBA" id="ARBA00022825"/>
    </source>
</evidence>
<evidence type="ECO:0000256" key="6">
    <source>
        <dbReference type="ARBA" id="ARBA00022801"/>
    </source>
</evidence>
<keyword evidence="7 12" id="KW-0720">Serine protease</keyword>
<reference evidence="14 15" key="1">
    <citation type="submission" date="2017-06" db="EMBL/GenBank/DDBJ databases">
        <title>Aedes aegypti genome working group (AGWG) sequencing and assembly.</title>
        <authorList>
            <consortium name="Aedes aegypti Genome Working Group (AGWG)"/>
            <person name="Matthews B.J."/>
        </authorList>
    </citation>
    <scope>NUCLEOTIDE SEQUENCE [LARGE SCALE GENOMIC DNA]</scope>
    <source>
        <strain evidence="14 15">LVP_AGWG</strain>
    </source>
</reference>
<dbReference type="AlphaFoldDB" id="A0A1S4FI40"/>